<dbReference type="InterPro" id="IPR011008">
    <property type="entry name" value="Dimeric_a/b-barrel"/>
</dbReference>
<dbReference type="InterPro" id="IPR036390">
    <property type="entry name" value="WH_DNA-bd_sf"/>
</dbReference>
<evidence type="ECO:0000313" key="5">
    <source>
        <dbReference type="EMBL" id="QPP05957.1"/>
    </source>
</evidence>
<dbReference type="PANTHER" id="PTHR30154:SF54">
    <property type="entry name" value="POSSIBLE TRANSCRIPTIONAL REGULATORY PROTEIN (PROBABLY LRP_ASNC-FAMILY)"/>
    <property type="match status" value="1"/>
</dbReference>
<sequence>MSESVTLDSIDSAILRELQKDGRLANKVLAGRVGIAPSTCLARTQRLQRAGVISGFHAKVSPQAVGRGIEAVLAVQFVAHSRPLVDPFVAWAQALPETRSLQHVTGPDDFLVQVACADTADLQQLVLAFTARQEVGRLQTYLVFASWEGGPVLAPQGRERRGS</sequence>
<evidence type="ECO:0000259" key="4">
    <source>
        <dbReference type="PROSITE" id="PS50956"/>
    </source>
</evidence>
<dbReference type="Proteomes" id="UP000595046">
    <property type="component" value="Chromosome"/>
</dbReference>
<protein>
    <submittedName>
        <fullName evidence="5">Lrp/AsnC family transcriptional regulator</fullName>
    </submittedName>
</protein>
<dbReference type="PANTHER" id="PTHR30154">
    <property type="entry name" value="LEUCINE-RESPONSIVE REGULATORY PROTEIN"/>
    <property type="match status" value="1"/>
</dbReference>
<dbReference type="PRINTS" id="PR00033">
    <property type="entry name" value="HTHASNC"/>
</dbReference>
<dbReference type="Pfam" id="PF01037">
    <property type="entry name" value="AsnC_trans_reg"/>
    <property type="match status" value="1"/>
</dbReference>
<dbReference type="Pfam" id="PF13412">
    <property type="entry name" value="HTH_24"/>
    <property type="match status" value="1"/>
</dbReference>
<dbReference type="GO" id="GO:0005829">
    <property type="term" value="C:cytosol"/>
    <property type="evidence" value="ECO:0007669"/>
    <property type="project" value="TreeGrafter"/>
</dbReference>
<dbReference type="RefSeq" id="WP_197349480.1">
    <property type="nucleotide sequence ID" value="NZ_CP048882.1"/>
</dbReference>
<dbReference type="SUPFAM" id="SSF46785">
    <property type="entry name" value="Winged helix' DNA-binding domain"/>
    <property type="match status" value="1"/>
</dbReference>
<organism evidence="5 6">
    <name type="scientific">Streptomyces bathyalis</name>
    <dbReference type="NCBI Taxonomy" id="2710756"/>
    <lineage>
        <taxon>Bacteria</taxon>
        <taxon>Bacillati</taxon>
        <taxon>Actinomycetota</taxon>
        <taxon>Actinomycetes</taxon>
        <taxon>Kitasatosporales</taxon>
        <taxon>Streptomycetaceae</taxon>
        <taxon>Streptomyces</taxon>
    </lineage>
</organism>
<proteinExistence type="predicted"/>
<evidence type="ECO:0000256" key="1">
    <source>
        <dbReference type="ARBA" id="ARBA00023015"/>
    </source>
</evidence>
<keyword evidence="6" id="KW-1185">Reference proteome</keyword>
<dbReference type="SUPFAM" id="SSF54909">
    <property type="entry name" value="Dimeric alpha+beta barrel"/>
    <property type="match status" value="1"/>
</dbReference>
<evidence type="ECO:0000256" key="2">
    <source>
        <dbReference type="ARBA" id="ARBA00023125"/>
    </source>
</evidence>
<dbReference type="InterPro" id="IPR019887">
    <property type="entry name" value="Tscrpt_reg_AsnC/Lrp_C"/>
</dbReference>
<dbReference type="InterPro" id="IPR000485">
    <property type="entry name" value="AsnC-type_HTH_dom"/>
</dbReference>
<accession>A0A7T1T3Y8</accession>
<dbReference type="InterPro" id="IPR036388">
    <property type="entry name" value="WH-like_DNA-bd_sf"/>
</dbReference>
<dbReference type="AlphaFoldDB" id="A0A7T1T3Y8"/>
<dbReference type="GO" id="GO:0043565">
    <property type="term" value="F:sequence-specific DNA binding"/>
    <property type="evidence" value="ECO:0007669"/>
    <property type="project" value="InterPro"/>
</dbReference>
<dbReference type="KEGG" id="sbat:G4Z16_05565"/>
<dbReference type="InterPro" id="IPR019888">
    <property type="entry name" value="Tscrpt_reg_AsnC-like"/>
</dbReference>
<gene>
    <name evidence="5" type="ORF">G4Z16_05565</name>
</gene>
<evidence type="ECO:0000256" key="3">
    <source>
        <dbReference type="ARBA" id="ARBA00023163"/>
    </source>
</evidence>
<dbReference type="EMBL" id="CP048882">
    <property type="protein sequence ID" value="QPP05957.1"/>
    <property type="molecule type" value="Genomic_DNA"/>
</dbReference>
<dbReference type="Gene3D" id="3.30.70.920">
    <property type="match status" value="1"/>
</dbReference>
<keyword evidence="3" id="KW-0804">Transcription</keyword>
<dbReference type="SMART" id="SM00344">
    <property type="entry name" value="HTH_ASNC"/>
    <property type="match status" value="1"/>
</dbReference>
<evidence type="ECO:0000313" key="6">
    <source>
        <dbReference type="Proteomes" id="UP000595046"/>
    </source>
</evidence>
<reference evidence="6" key="1">
    <citation type="submission" date="2020-02" db="EMBL/GenBank/DDBJ databases">
        <title>Streptomyces sp. ASO4wet.</title>
        <authorList>
            <person name="Risdian C."/>
            <person name="Landwehr W."/>
            <person name="Schupp P."/>
            <person name="Wink J."/>
        </authorList>
    </citation>
    <scope>NUCLEOTIDE SEQUENCE [LARGE SCALE GENOMIC DNA]</scope>
    <source>
        <strain evidence="6">ASO4wet</strain>
    </source>
</reference>
<feature type="domain" description="HTH asnC-type" evidence="4">
    <location>
        <begin position="7"/>
        <end position="68"/>
    </location>
</feature>
<keyword evidence="2" id="KW-0238">DNA-binding</keyword>
<dbReference type="PROSITE" id="PS50956">
    <property type="entry name" value="HTH_ASNC_2"/>
    <property type="match status" value="1"/>
</dbReference>
<dbReference type="Gene3D" id="1.10.10.10">
    <property type="entry name" value="Winged helix-like DNA-binding domain superfamily/Winged helix DNA-binding domain"/>
    <property type="match status" value="1"/>
</dbReference>
<dbReference type="GO" id="GO:0043200">
    <property type="term" value="P:response to amino acid"/>
    <property type="evidence" value="ECO:0007669"/>
    <property type="project" value="TreeGrafter"/>
</dbReference>
<name>A0A7T1T3Y8_9ACTN</name>
<keyword evidence="1" id="KW-0805">Transcription regulation</keyword>